<dbReference type="EMBL" id="CP011002">
    <property type="protein sequence ID" value="AKO65964.1"/>
    <property type="molecule type" value="Genomic_DNA"/>
</dbReference>
<sequence>MMQLIYRLSAVVFLCSVLGYLNAEEVFKHKDWLVATYPDDSKYIKYSTHGTAVWGHEFGFLKTVGDCKADNIYVSWSSTKDINQLKRMESKKVLFELGPDDNFEFQFAIPNLAVTHLIGSNEYFEIPNPLNVMLFTNYFPKYTFLPTLEAGRKISVNVSNQDPHHGNFDIPDDQFSLEGYIAARQYAMELCEMRTKALEIKDQYKVTMR</sequence>
<evidence type="ECO:0000313" key="2">
    <source>
        <dbReference type="Proteomes" id="UP000066549"/>
    </source>
</evidence>
<proteinExistence type="predicted"/>
<dbReference type="Proteomes" id="UP000066549">
    <property type="component" value="Chromosome"/>
</dbReference>
<reference evidence="1 2" key="1">
    <citation type="submission" date="2015-03" db="EMBL/GenBank/DDBJ databases">
        <title>Comparative analysis of the OM43 clade including a novel species from Red Sea uncovers genomic and metabolic diversity among marine methylotrophs.</title>
        <authorList>
            <person name="Jimenez-Infante F."/>
            <person name="Ngugi D.K."/>
            <person name="Vinu M."/>
            <person name="Alam I."/>
            <person name="Kamau A."/>
            <person name="Blom J."/>
            <person name="Bajic V.B."/>
            <person name="Stingl U."/>
        </authorList>
    </citation>
    <scope>NUCLEOTIDE SEQUENCE [LARGE SCALE GENOMIC DNA]</scope>
    <source>
        <strain evidence="1 2">MBRSH7</strain>
    </source>
</reference>
<evidence type="ECO:0000313" key="1">
    <source>
        <dbReference type="EMBL" id="AKO65964.1"/>
    </source>
</evidence>
<keyword evidence="2" id="KW-1185">Reference proteome</keyword>
<name>A0A0H4IZN1_9PROT</name>
<protein>
    <submittedName>
        <fullName evidence="1">Uncharacterized protein</fullName>
    </submittedName>
</protein>
<accession>A0A0H4IZN1</accession>
<dbReference type="AlphaFoldDB" id="A0A0H4IZN1"/>
<organism evidence="1 2">
    <name type="scientific">Methylophilales bacterium MBRS-H7</name>
    <dbReference type="NCBI Taxonomy" id="1623450"/>
    <lineage>
        <taxon>Bacteria</taxon>
        <taxon>Pseudomonadati</taxon>
        <taxon>Pseudomonadota</taxon>
        <taxon>Betaproteobacteria</taxon>
        <taxon>Nitrosomonadales</taxon>
        <taxon>OM43 clade</taxon>
    </lineage>
</organism>
<gene>
    <name evidence="1" type="ORF">VI33_04435</name>
</gene>